<dbReference type="Pfam" id="PF01244">
    <property type="entry name" value="Peptidase_M19"/>
    <property type="match status" value="1"/>
</dbReference>
<keyword evidence="1" id="KW-0378">Hydrolase</keyword>
<dbReference type="EMBL" id="CP042345">
    <property type="protein sequence ID" value="QEA15862.1"/>
    <property type="molecule type" value="Genomic_DNA"/>
</dbReference>
<accession>A0A5B8S461</accession>
<dbReference type="Gene3D" id="3.20.20.140">
    <property type="entry name" value="Metal-dependent hydrolases"/>
    <property type="match status" value="1"/>
</dbReference>
<dbReference type="GO" id="GO:0006508">
    <property type="term" value="P:proteolysis"/>
    <property type="evidence" value="ECO:0007669"/>
    <property type="project" value="InterPro"/>
</dbReference>
<dbReference type="PROSITE" id="PS51365">
    <property type="entry name" value="RENAL_DIPEPTIDASE_2"/>
    <property type="match status" value="1"/>
</dbReference>
<dbReference type="CDD" id="cd01301">
    <property type="entry name" value="rDP_like"/>
    <property type="match status" value="1"/>
</dbReference>
<protein>
    <submittedName>
        <fullName evidence="1">Amidohydrolase family protein</fullName>
    </submittedName>
</protein>
<sequence>MRKRVWVPLAALALGAVGFFGIAPGYVEAGMNKIDGQPGIPVSAEAKALHQTLQIVDLHSDTLMWRRDLLKAADRGHEDLPRLQAGNVALQLFSSVTKTPRGQNYDGNSGETDNITPLVIAQLQPVRTWFSLTERSLFHGEKLDRAVANSGGKLAKVSDPASLDALLGARQAGKGPVGAMLTIEGLQSLGGQLANLDKLHAAGFRMASLSHFFDNDIAGSMHGVKKGGITPLGWQVVARMEELGIIIDIAHLSHQGVAELLPKVRRPVVSSHGGVQATCKTNRNLSDDEIRAVAKTGGIVGIGYWDGAICDTSPRAAAKAMKHVRDLVGISHVALGSDYDGATTVRFDTSGLVQVTQALLDEGFTPDEIRAVMGGNALRVIRAGIMPLNETTLP</sequence>
<dbReference type="InterPro" id="IPR008257">
    <property type="entry name" value="Pept_M19"/>
</dbReference>
<proteinExistence type="predicted"/>
<dbReference type="AlphaFoldDB" id="A0A5B8S461"/>
<dbReference type="SUPFAM" id="SSF51556">
    <property type="entry name" value="Metallo-dependent hydrolases"/>
    <property type="match status" value="1"/>
</dbReference>
<evidence type="ECO:0000313" key="1">
    <source>
        <dbReference type="EMBL" id="QEA15862.1"/>
    </source>
</evidence>
<dbReference type="Proteomes" id="UP000321172">
    <property type="component" value="Chromosome"/>
</dbReference>
<dbReference type="PANTHER" id="PTHR10443:SF12">
    <property type="entry name" value="DIPEPTIDASE"/>
    <property type="match status" value="1"/>
</dbReference>
<dbReference type="InterPro" id="IPR032466">
    <property type="entry name" value="Metal_Hydrolase"/>
</dbReference>
<dbReference type="OrthoDB" id="9804920at2"/>
<dbReference type="PANTHER" id="PTHR10443">
    <property type="entry name" value="MICROSOMAL DIPEPTIDASE"/>
    <property type="match status" value="1"/>
</dbReference>
<gene>
    <name evidence="1" type="ORF">FRF71_06725</name>
</gene>
<organism evidence="1 2">
    <name type="scientific">Novosphingobium ginsenosidimutans</name>
    <dbReference type="NCBI Taxonomy" id="1176536"/>
    <lineage>
        <taxon>Bacteria</taxon>
        <taxon>Pseudomonadati</taxon>
        <taxon>Pseudomonadota</taxon>
        <taxon>Alphaproteobacteria</taxon>
        <taxon>Sphingomonadales</taxon>
        <taxon>Sphingomonadaceae</taxon>
        <taxon>Novosphingobium</taxon>
    </lineage>
</organism>
<dbReference type="RefSeq" id="WP_147089865.1">
    <property type="nucleotide sequence ID" value="NZ_BAABJD010000001.1"/>
</dbReference>
<dbReference type="GO" id="GO:0070573">
    <property type="term" value="F:metallodipeptidase activity"/>
    <property type="evidence" value="ECO:0007669"/>
    <property type="project" value="InterPro"/>
</dbReference>
<evidence type="ECO:0000313" key="2">
    <source>
        <dbReference type="Proteomes" id="UP000321172"/>
    </source>
</evidence>
<dbReference type="KEGG" id="ngf:FRF71_06725"/>
<reference evidence="1 2" key="1">
    <citation type="journal article" date="2013" name="J. Microbiol. Biotechnol.">
        <title>Novosphingobium ginsenosidimutans sp. nov., with the ability to convert ginsenoside.</title>
        <authorList>
            <person name="Kim J.K."/>
            <person name="He D."/>
            <person name="Liu Q.M."/>
            <person name="Park H.Y."/>
            <person name="Jung M.S."/>
            <person name="Yoon M.H."/>
            <person name="Kim S.C."/>
            <person name="Im W.T."/>
        </authorList>
    </citation>
    <scope>NUCLEOTIDE SEQUENCE [LARGE SCALE GENOMIC DNA]</scope>
    <source>
        <strain evidence="1 2">FW-6</strain>
    </source>
</reference>
<keyword evidence="2" id="KW-1185">Reference proteome</keyword>
<name>A0A5B8S461_9SPHN</name>